<feature type="transmembrane region" description="Helical" evidence="1">
    <location>
        <begin position="102"/>
        <end position="123"/>
    </location>
</feature>
<dbReference type="Proteomes" id="UP000887574">
    <property type="component" value="Unplaced"/>
</dbReference>
<reference evidence="3" key="1">
    <citation type="submission" date="2022-11" db="UniProtKB">
        <authorList>
            <consortium name="WormBaseParasite"/>
        </authorList>
    </citation>
    <scope>IDENTIFICATION</scope>
</reference>
<dbReference type="AlphaFoldDB" id="A0A915DDJ1"/>
<accession>A0A915DDJ1</accession>
<dbReference type="WBParaSite" id="jg18779">
    <property type="protein sequence ID" value="jg18779"/>
    <property type="gene ID" value="jg18779"/>
</dbReference>
<keyword evidence="1" id="KW-1133">Transmembrane helix</keyword>
<keyword evidence="2" id="KW-1185">Reference proteome</keyword>
<keyword evidence="1" id="KW-0472">Membrane</keyword>
<sequence>MSGKKCRERNVRERTVRERTVRERSVGKKCRKEMSGKEVSGSHLHFWPWNVSDLIFSTVAAITFVVLGLLEAYYATGAWSNNCNDTGGDGIIHNGCRFIYEWAFASFFCFVNAILYAISAVLARKERDYEL</sequence>
<protein>
    <submittedName>
        <fullName evidence="3">MARVEL domain-containing protein</fullName>
    </submittedName>
</protein>
<organism evidence="2 3">
    <name type="scientific">Ditylenchus dipsaci</name>
    <dbReference type="NCBI Taxonomy" id="166011"/>
    <lineage>
        <taxon>Eukaryota</taxon>
        <taxon>Metazoa</taxon>
        <taxon>Ecdysozoa</taxon>
        <taxon>Nematoda</taxon>
        <taxon>Chromadorea</taxon>
        <taxon>Rhabditida</taxon>
        <taxon>Tylenchina</taxon>
        <taxon>Tylenchomorpha</taxon>
        <taxon>Sphaerularioidea</taxon>
        <taxon>Anguinidae</taxon>
        <taxon>Anguininae</taxon>
        <taxon>Ditylenchus</taxon>
    </lineage>
</organism>
<name>A0A915DDJ1_9BILA</name>
<evidence type="ECO:0000256" key="1">
    <source>
        <dbReference type="SAM" id="Phobius"/>
    </source>
</evidence>
<evidence type="ECO:0000313" key="2">
    <source>
        <dbReference type="Proteomes" id="UP000887574"/>
    </source>
</evidence>
<evidence type="ECO:0000313" key="3">
    <source>
        <dbReference type="WBParaSite" id="jg18779"/>
    </source>
</evidence>
<feature type="transmembrane region" description="Helical" evidence="1">
    <location>
        <begin position="54"/>
        <end position="75"/>
    </location>
</feature>
<proteinExistence type="predicted"/>
<keyword evidence="1" id="KW-0812">Transmembrane</keyword>